<evidence type="ECO:0000313" key="3">
    <source>
        <dbReference type="Proteomes" id="UP000829354"/>
    </source>
</evidence>
<name>A0AAE9JRV3_CAEBR</name>
<feature type="compositionally biased region" description="Basic and acidic residues" evidence="1">
    <location>
        <begin position="42"/>
        <end position="59"/>
    </location>
</feature>
<evidence type="ECO:0000256" key="1">
    <source>
        <dbReference type="SAM" id="MobiDB-lite"/>
    </source>
</evidence>
<feature type="region of interest" description="Disordered" evidence="1">
    <location>
        <begin position="1"/>
        <end position="59"/>
    </location>
</feature>
<gene>
    <name evidence="2" type="ORF">L5515_016857</name>
</gene>
<reference evidence="2 3" key="1">
    <citation type="submission" date="2022-04" db="EMBL/GenBank/DDBJ databases">
        <title>Chromosome-level reference genomes for two strains of Caenorhabditis briggsae: an improved platform for comparative genomics.</title>
        <authorList>
            <person name="Stevens L."/>
            <person name="Andersen E."/>
        </authorList>
    </citation>
    <scope>NUCLEOTIDE SEQUENCE [LARGE SCALE GENOMIC DNA]</scope>
    <source>
        <strain evidence="2">VX34</strain>
        <tissue evidence="2">Whole-organism</tissue>
    </source>
</reference>
<dbReference type="Proteomes" id="UP000829354">
    <property type="component" value="Chromosome X"/>
</dbReference>
<proteinExistence type="predicted"/>
<keyword evidence="3" id="KW-1185">Reference proteome</keyword>
<sequence>MLKRDVPLGAIPRIRQGQGAESRGTMLQHEVQNGVVQLHSPRASERHPEKIRMQHKESDSSKRWSEELLLFRMPVNHRVSDLTMHL</sequence>
<accession>A0AAE9JRV3</accession>
<evidence type="ECO:0000313" key="2">
    <source>
        <dbReference type="EMBL" id="UMM40087.1"/>
    </source>
</evidence>
<dbReference type="EMBL" id="CP092625">
    <property type="protein sequence ID" value="UMM40087.1"/>
    <property type="molecule type" value="Genomic_DNA"/>
</dbReference>
<organism evidence="2 3">
    <name type="scientific">Caenorhabditis briggsae</name>
    <dbReference type="NCBI Taxonomy" id="6238"/>
    <lineage>
        <taxon>Eukaryota</taxon>
        <taxon>Metazoa</taxon>
        <taxon>Ecdysozoa</taxon>
        <taxon>Nematoda</taxon>
        <taxon>Chromadorea</taxon>
        <taxon>Rhabditida</taxon>
        <taxon>Rhabditina</taxon>
        <taxon>Rhabditomorpha</taxon>
        <taxon>Rhabditoidea</taxon>
        <taxon>Rhabditidae</taxon>
        <taxon>Peloderinae</taxon>
        <taxon>Caenorhabditis</taxon>
    </lineage>
</organism>
<dbReference type="AlphaFoldDB" id="A0AAE9JRV3"/>
<protein>
    <submittedName>
        <fullName evidence="2">Uncharacterized protein</fullName>
    </submittedName>
</protein>